<sequence>MAILGRFKITTISFSCNTVLAAMAVACAVVPMQSAIQANVQTQELDRRIIPGIAEWSALKSLMIAVRITSVKTLVPLSDESRASNTRKMAKQIAEIDQRIATLRGQGRDDERTAVDEIARQWTEWKTASAAVRTQIQSNRDTAIVLYEEHLSPLGPKLEKTISAHVDALQVRGQQLSQKGASSIAASIRSSTTLCILAAMAALAVILLLRHRVTGPLRRLAQAMREMAGGNLDRPVPCTELTDEVGAISHALLGIKEGVERRTREVAERDLAVQRQVVTELTVGLQKLAAQDLEYRIRAPFPDQYEELRNNYNQASTALAKAIGAARIGARRLLTTIREINAAADDLAQRNARQAATVEETTAALRQVSGAIQDTAARSGVMRDCVTQAHDQATRGETVVSNAVVAMEAIERSAQEINQIIGVIDGIAFQTNLLALNAGVEAARAGDAGKGFAVVATEVRALAQRSADAAKDIKELIATSTGHVSDGVGLVQQTGDVLGHILAQVAELTGMVDEIAAGTAQQASAIGEVSTSVVDIDRVTQQNAAMVEQTSAATADLGAEAAALDSLVAQFRTRDPDRRPQVGGAQLRQASLVGPGAPAEGGSRLVA</sequence>
<evidence type="ECO:0000259" key="7">
    <source>
        <dbReference type="PROSITE" id="PS50885"/>
    </source>
</evidence>
<keyword evidence="3" id="KW-0807">Transducer</keyword>
<dbReference type="CDD" id="cd06225">
    <property type="entry name" value="HAMP"/>
    <property type="match status" value="1"/>
</dbReference>
<dbReference type="SMART" id="SM00304">
    <property type="entry name" value="HAMP"/>
    <property type="match status" value="3"/>
</dbReference>
<keyword evidence="1" id="KW-0145">Chemotaxis</keyword>
<dbReference type="PANTHER" id="PTHR43531:SF11">
    <property type="entry name" value="METHYL-ACCEPTING CHEMOTAXIS PROTEIN 3"/>
    <property type="match status" value="1"/>
</dbReference>
<feature type="chain" id="PRO_5046359209" evidence="5">
    <location>
        <begin position="22"/>
        <end position="607"/>
    </location>
</feature>
<protein>
    <submittedName>
        <fullName evidence="8">Methyl-accepting chemotaxis protein</fullName>
    </submittedName>
</protein>
<dbReference type="RefSeq" id="WP_191325109.1">
    <property type="nucleotide sequence ID" value="NZ_BMZP01000014.1"/>
</dbReference>
<name>A0ABV7V6G6_9SPHN</name>
<evidence type="ECO:0000256" key="5">
    <source>
        <dbReference type="SAM" id="SignalP"/>
    </source>
</evidence>
<evidence type="ECO:0000313" key="8">
    <source>
        <dbReference type="EMBL" id="MFC3673025.1"/>
    </source>
</evidence>
<gene>
    <name evidence="8" type="ORF">ACFOOT_16525</name>
</gene>
<evidence type="ECO:0000313" key="9">
    <source>
        <dbReference type="Proteomes" id="UP001595683"/>
    </source>
</evidence>
<dbReference type="Pfam" id="PF00015">
    <property type="entry name" value="MCPsignal"/>
    <property type="match status" value="1"/>
</dbReference>
<feature type="signal peptide" evidence="5">
    <location>
        <begin position="1"/>
        <end position="21"/>
    </location>
</feature>
<dbReference type="CDD" id="cd11386">
    <property type="entry name" value="MCP_signal"/>
    <property type="match status" value="1"/>
</dbReference>
<reference evidence="9" key="1">
    <citation type="journal article" date="2019" name="Int. J. Syst. Evol. Microbiol.">
        <title>The Global Catalogue of Microorganisms (GCM) 10K type strain sequencing project: providing services to taxonomists for standard genome sequencing and annotation.</title>
        <authorList>
            <consortium name="The Broad Institute Genomics Platform"/>
            <consortium name="The Broad Institute Genome Sequencing Center for Infectious Disease"/>
            <person name="Wu L."/>
            <person name="Ma J."/>
        </authorList>
    </citation>
    <scope>NUCLEOTIDE SEQUENCE [LARGE SCALE GENOMIC DNA]</scope>
    <source>
        <strain evidence="9">KCTC 42224</strain>
    </source>
</reference>
<dbReference type="Pfam" id="PF00672">
    <property type="entry name" value="HAMP"/>
    <property type="match status" value="1"/>
</dbReference>
<feature type="domain" description="HAMP" evidence="7">
    <location>
        <begin position="211"/>
        <end position="264"/>
    </location>
</feature>
<evidence type="ECO:0000256" key="2">
    <source>
        <dbReference type="ARBA" id="ARBA00029447"/>
    </source>
</evidence>
<dbReference type="EMBL" id="JBHRYE010000030">
    <property type="protein sequence ID" value="MFC3673025.1"/>
    <property type="molecule type" value="Genomic_DNA"/>
</dbReference>
<dbReference type="PROSITE" id="PS50111">
    <property type="entry name" value="CHEMOTAXIS_TRANSDUC_2"/>
    <property type="match status" value="1"/>
</dbReference>
<feature type="region of interest" description="Disordered" evidence="4">
    <location>
        <begin position="573"/>
        <end position="607"/>
    </location>
</feature>
<dbReference type="InterPro" id="IPR003660">
    <property type="entry name" value="HAMP_dom"/>
</dbReference>
<comment type="similarity">
    <text evidence="2">Belongs to the methyl-accepting chemotaxis (MCP) protein family.</text>
</comment>
<dbReference type="Gene3D" id="1.10.287.950">
    <property type="entry name" value="Methyl-accepting chemotaxis protein"/>
    <property type="match status" value="1"/>
</dbReference>
<evidence type="ECO:0000256" key="1">
    <source>
        <dbReference type="ARBA" id="ARBA00022500"/>
    </source>
</evidence>
<evidence type="ECO:0000256" key="3">
    <source>
        <dbReference type="PROSITE-ProRule" id="PRU00284"/>
    </source>
</evidence>
<evidence type="ECO:0000256" key="4">
    <source>
        <dbReference type="SAM" id="MobiDB-lite"/>
    </source>
</evidence>
<dbReference type="SUPFAM" id="SSF58104">
    <property type="entry name" value="Methyl-accepting chemotaxis protein (MCP) signaling domain"/>
    <property type="match status" value="1"/>
</dbReference>
<dbReference type="Gene3D" id="6.10.340.10">
    <property type="match status" value="1"/>
</dbReference>
<dbReference type="SUPFAM" id="SSF158472">
    <property type="entry name" value="HAMP domain-like"/>
    <property type="match status" value="1"/>
</dbReference>
<dbReference type="PROSITE" id="PS51257">
    <property type="entry name" value="PROKAR_LIPOPROTEIN"/>
    <property type="match status" value="1"/>
</dbReference>
<dbReference type="PANTHER" id="PTHR43531">
    <property type="entry name" value="PROTEIN ICFG"/>
    <property type="match status" value="1"/>
</dbReference>
<accession>A0ABV7V6G6</accession>
<feature type="domain" description="Methyl-accepting transducer" evidence="6">
    <location>
        <begin position="329"/>
        <end position="558"/>
    </location>
</feature>
<evidence type="ECO:0000259" key="6">
    <source>
        <dbReference type="PROSITE" id="PS50111"/>
    </source>
</evidence>
<dbReference type="Proteomes" id="UP001595683">
    <property type="component" value="Unassembled WGS sequence"/>
</dbReference>
<dbReference type="InterPro" id="IPR051310">
    <property type="entry name" value="MCP_chemotaxis"/>
</dbReference>
<dbReference type="PROSITE" id="PS50885">
    <property type="entry name" value="HAMP"/>
    <property type="match status" value="2"/>
</dbReference>
<comment type="caution">
    <text evidence="8">The sequence shown here is derived from an EMBL/GenBank/DDBJ whole genome shotgun (WGS) entry which is preliminary data.</text>
</comment>
<dbReference type="InterPro" id="IPR004089">
    <property type="entry name" value="MCPsignal_dom"/>
</dbReference>
<keyword evidence="5" id="KW-0732">Signal</keyword>
<dbReference type="SMART" id="SM00283">
    <property type="entry name" value="MA"/>
    <property type="match status" value="1"/>
</dbReference>
<keyword evidence="9" id="KW-1185">Reference proteome</keyword>
<organism evidence="8 9">
    <name type="scientific">Novosphingobium pokkalii</name>
    <dbReference type="NCBI Taxonomy" id="1770194"/>
    <lineage>
        <taxon>Bacteria</taxon>
        <taxon>Pseudomonadati</taxon>
        <taxon>Pseudomonadota</taxon>
        <taxon>Alphaproteobacteria</taxon>
        <taxon>Sphingomonadales</taxon>
        <taxon>Sphingomonadaceae</taxon>
        <taxon>Novosphingobium</taxon>
    </lineage>
</organism>
<feature type="domain" description="HAMP" evidence="7">
    <location>
        <begin position="272"/>
        <end position="324"/>
    </location>
</feature>
<proteinExistence type="inferred from homology"/>